<evidence type="ECO:0000259" key="3">
    <source>
        <dbReference type="PROSITE" id="PS51900"/>
    </source>
</evidence>
<gene>
    <name evidence="4" type="ORF">HU830_07180</name>
</gene>
<evidence type="ECO:0000256" key="1">
    <source>
        <dbReference type="ARBA" id="ARBA00023125"/>
    </source>
</evidence>
<dbReference type="Proteomes" id="UP000563523">
    <property type="component" value="Unassembled WGS sequence"/>
</dbReference>
<dbReference type="RefSeq" id="WP_176943086.1">
    <property type="nucleotide sequence ID" value="NZ_JABZEC010000006.1"/>
</dbReference>
<evidence type="ECO:0000256" key="2">
    <source>
        <dbReference type="PROSITE-ProRule" id="PRU01248"/>
    </source>
</evidence>
<proteinExistence type="predicted"/>
<keyword evidence="1 2" id="KW-0238">DNA-binding</keyword>
<dbReference type="InterPro" id="IPR010998">
    <property type="entry name" value="Integrase_recombinase_N"/>
</dbReference>
<organism evidence="4 5">
    <name type="scientific">Bombilactobacillus apium</name>
    <dbReference type="NCBI Taxonomy" id="2675299"/>
    <lineage>
        <taxon>Bacteria</taxon>
        <taxon>Bacillati</taxon>
        <taxon>Bacillota</taxon>
        <taxon>Bacilli</taxon>
        <taxon>Lactobacillales</taxon>
        <taxon>Lactobacillaceae</taxon>
        <taxon>Bombilactobacillus</taxon>
    </lineage>
</organism>
<dbReference type="Pfam" id="PF14659">
    <property type="entry name" value="Phage_int_SAM_3"/>
    <property type="match status" value="1"/>
</dbReference>
<dbReference type="PROSITE" id="PS51900">
    <property type="entry name" value="CB"/>
    <property type="match status" value="1"/>
</dbReference>
<keyword evidence="5" id="KW-1185">Reference proteome</keyword>
<comment type="caution">
    <text evidence="4">The sequence shown here is derived from an EMBL/GenBank/DDBJ whole genome shotgun (WGS) entry which is preliminary data.</text>
</comment>
<dbReference type="Gene3D" id="1.10.150.130">
    <property type="match status" value="1"/>
</dbReference>
<dbReference type="InterPro" id="IPR011010">
    <property type="entry name" value="DNA_brk_join_enz"/>
</dbReference>
<dbReference type="InterPro" id="IPR004107">
    <property type="entry name" value="Integrase_SAM-like_N"/>
</dbReference>
<evidence type="ECO:0000313" key="4">
    <source>
        <dbReference type="EMBL" id="NVY96931.1"/>
    </source>
</evidence>
<evidence type="ECO:0000313" key="5">
    <source>
        <dbReference type="Proteomes" id="UP000563523"/>
    </source>
</evidence>
<dbReference type="InterPro" id="IPR044068">
    <property type="entry name" value="CB"/>
</dbReference>
<sequence length="195" mass="22767">MAQIYKRGKTWGCRVSFIDKSGFKRKSDATDAAREIELRKKATNVEKREIITFADYFSNWIQVYKLGKYSRNTELRYLAFGKKIYEYFGNTLLKDITKANYQQFIDQYSVNRSKASVRRVNGYVSTIVHEAIEEQLIYRDFTHNILISGSEPKADNLKFLELDEASRLKQYAYERRSLKAVSFSLHLPQGVAMAK</sequence>
<dbReference type="GO" id="GO:0015074">
    <property type="term" value="P:DNA integration"/>
    <property type="evidence" value="ECO:0007669"/>
    <property type="project" value="InterPro"/>
</dbReference>
<dbReference type="GO" id="GO:0003677">
    <property type="term" value="F:DNA binding"/>
    <property type="evidence" value="ECO:0007669"/>
    <property type="project" value="UniProtKB-UniRule"/>
</dbReference>
<dbReference type="SUPFAM" id="SSF56349">
    <property type="entry name" value="DNA breaking-rejoining enzymes"/>
    <property type="match status" value="1"/>
</dbReference>
<protein>
    <recommendedName>
        <fullName evidence="3">Core-binding (CB) domain-containing protein</fullName>
    </recommendedName>
</protein>
<dbReference type="AlphaFoldDB" id="A0A850R4N2"/>
<reference evidence="4 5" key="1">
    <citation type="submission" date="2020-06" db="EMBL/GenBank/DDBJ databases">
        <authorList>
            <person name="Kang J."/>
        </authorList>
    </citation>
    <scope>NUCLEOTIDE SEQUENCE [LARGE SCALE GENOMIC DNA]</scope>
    <source>
        <strain evidence="4 5">DCY120</strain>
    </source>
</reference>
<accession>A0A850R4N2</accession>
<dbReference type="EMBL" id="JABZEC010000006">
    <property type="protein sequence ID" value="NVY96931.1"/>
    <property type="molecule type" value="Genomic_DNA"/>
</dbReference>
<name>A0A850R4N2_9LACO</name>
<feature type="domain" description="Core-binding (CB)" evidence="3">
    <location>
        <begin position="51"/>
        <end position="132"/>
    </location>
</feature>